<feature type="compositionally biased region" description="Polar residues" evidence="1">
    <location>
        <begin position="476"/>
        <end position="513"/>
    </location>
</feature>
<feature type="compositionally biased region" description="Polar residues" evidence="1">
    <location>
        <begin position="366"/>
        <end position="388"/>
    </location>
</feature>
<feature type="compositionally biased region" description="Low complexity" evidence="1">
    <location>
        <begin position="196"/>
        <end position="205"/>
    </location>
</feature>
<accession>A0A8H4LNY7</accession>
<feature type="region of interest" description="Disordered" evidence="1">
    <location>
        <begin position="1"/>
        <end position="220"/>
    </location>
</feature>
<name>A0A8H4LNY7_9HYPO</name>
<dbReference type="OrthoDB" id="1703270at2759"/>
<gene>
    <name evidence="2" type="ORF">FALBO_1481</name>
</gene>
<keyword evidence="3" id="KW-1185">Reference proteome</keyword>
<evidence type="ECO:0000313" key="3">
    <source>
        <dbReference type="Proteomes" id="UP000554235"/>
    </source>
</evidence>
<dbReference type="AlphaFoldDB" id="A0A8H4LNY7"/>
<proteinExistence type="predicted"/>
<feature type="region of interest" description="Disordered" evidence="1">
    <location>
        <begin position="432"/>
        <end position="513"/>
    </location>
</feature>
<feature type="compositionally biased region" description="Polar residues" evidence="1">
    <location>
        <begin position="329"/>
        <end position="353"/>
    </location>
</feature>
<feature type="compositionally biased region" description="Basic and acidic residues" evidence="1">
    <location>
        <begin position="432"/>
        <end position="443"/>
    </location>
</feature>
<protein>
    <submittedName>
        <fullName evidence="2">40s ribosomal s8</fullName>
    </submittedName>
</protein>
<reference evidence="2 3" key="1">
    <citation type="submission" date="2020-01" db="EMBL/GenBank/DDBJ databases">
        <title>Identification and distribution of gene clusters putatively required for synthesis of sphingolipid metabolism inhibitors in phylogenetically diverse species of the filamentous fungus Fusarium.</title>
        <authorList>
            <person name="Kim H.-S."/>
            <person name="Busman M."/>
            <person name="Brown D.W."/>
            <person name="Divon H."/>
            <person name="Uhlig S."/>
            <person name="Proctor R.H."/>
        </authorList>
    </citation>
    <scope>NUCLEOTIDE SEQUENCE [LARGE SCALE GENOMIC DNA]</scope>
    <source>
        <strain evidence="2 3">NRRL 20459</strain>
    </source>
</reference>
<feature type="compositionally biased region" description="Basic residues" evidence="1">
    <location>
        <begin position="93"/>
        <end position="108"/>
    </location>
</feature>
<evidence type="ECO:0000256" key="1">
    <source>
        <dbReference type="SAM" id="MobiDB-lite"/>
    </source>
</evidence>
<organism evidence="2 3">
    <name type="scientific">Fusarium albosuccineum</name>
    <dbReference type="NCBI Taxonomy" id="1237068"/>
    <lineage>
        <taxon>Eukaryota</taxon>
        <taxon>Fungi</taxon>
        <taxon>Dikarya</taxon>
        <taxon>Ascomycota</taxon>
        <taxon>Pezizomycotina</taxon>
        <taxon>Sordariomycetes</taxon>
        <taxon>Hypocreomycetidae</taxon>
        <taxon>Hypocreales</taxon>
        <taxon>Nectriaceae</taxon>
        <taxon>Fusarium</taxon>
        <taxon>Fusarium decemcellulare species complex</taxon>
    </lineage>
</organism>
<feature type="compositionally biased region" description="Polar residues" evidence="1">
    <location>
        <begin position="454"/>
        <end position="464"/>
    </location>
</feature>
<dbReference type="EMBL" id="JAADYS010000185">
    <property type="protein sequence ID" value="KAF4471596.1"/>
    <property type="molecule type" value="Genomic_DNA"/>
</dbReference>
<feature type="compositionally biased region" description="Basic and acidic residues" evidence="1">
    <location>
        <begin position="57"/>
        <end position="72"/>
    </location>
</feature>
<dbReference type="Proteomes" id="UP000554235">
    <property type="component" value="Unassembled WGS sequence"/>
</dbReference>
<sequence>MMNPCAPSFIPSISLSDTGSDDDDDDVTHSPSSEEASRSVGDVRSPKPRSPKKLRLKKEPHQPSALDPDKYDSMFPSLPSANQPKDQEVLKAKPSKKKRNKKKAKRGSVHSQEDSDISKTSSSAADNQAVDESHSAQEADGIAKALAPDTLKPTIYTPKKPALEFLKPTVYTPSTGSRTSQRRYKANRGESPRYSTTRVAPVRTSPRVRPRRLPTPHPDARLRTRTRTRRVPQATTPITMTRTPSSIPASAPLSPSPLCDQAIGSPNPGLPYPVSFAPSLMPYPFVPWGMAPIPIVWPPHSAESQMIPHPLNYGQPVPLWPQPREGSEQCPQPQQQTGSASQKISNGVSSQSTSRDETSRGRHGNCASNSTNIAQKPVSTAGSGTQIDEVQDQGKAKPSSPRVLKNSEAAEYWLTGGVLSKDRELFGAADKRLSSAGSRDKAGSGRSTGFIPTRQVQNSLQSKASHPASVPLNAPTGPSSTRRVLQPVSSAAQSSPTLTGSELGAWSQSKRWTSTATKERQAFQKMMANLRYMGADQSPFVPQNPAELTAFKAGIAESQKRRLTEEVQRRVDRANARIADKSGIKQCQILGELLGGKQFTDKLSPFFAAINCFNKDLPSDRLMRADWPTLAEFKEDGDKRAGRQGRCLPLPRVNIIAHRFANKPAEAYNPDGTIRWEKKVVKVGSLYLCPVTRAEPSVTPPVELRLDEISLSLQLMLHDIDRIEADKDEINAKKEEG</sequence>
<evidence type="ECO:0000313" key="2">
    <source>
        <dbReference type="EMBL" id="KAF4471596.1"/>
    </source>
</evidence>
<comment type="caution">
    <text evidence="2">The sequence shown here is derived from an EMBL/GenBank/DDBJ whole genome shotgun (WGS) entry which is preliminary data.</text>
</comment>
<feature type="region of interest" description="Disordered" evidence="1">
    <location>
        <begin position="314"/>
        <end position="403"/>
    </location>
</feature>
<feature type="compositionally biased region" description="Basic residues" evidence="1">
    <location>
        <begin position="46"/>
        <end position="56"/>
    </location>
</feature>